<dbReference type="GO" id="GO:0071555">
    <property type="term" value="P:cell wall organization"/>
    <property type="evidence" value="ECO:0007669"/>
    <property type="project" value="UniProtKB-KW"/>
</dbReference>
<keyword evidence="5 9" id="KW-0456">Lyase</keyword>
<evidence type="ECO:0000256" key="3">
    <source>
        <dbReference type="ARBA" id="ARBA00022989"/>
    </source>
</evidence>
<dbReference type="PANTHER" id="PTHR30518">
    <property type="entry name" value="ENDOLYTIC MUREIN TRANSGLYCOSYLASE"/>
    <property type="match status" value="1"/>
</dbReference>
<dbReference type="Proteomes" id="UP000000851">
    <property type="component" value="Chromosome"/>
</dbReference>
<evidence type="ECO:0000256" key="4">
    <source>
        <dbReference type="ARBA" id="ARBA00023136"/>
    </source>
</evidence>
<keyword evidence="6" id="KW-0961">Cell wall biogenesis/degradation</keyword>
<evidence type="ECO:0000256" key="7">
    <source>
        <dbReference type="SAM" id="MobiDB-lite"/>
    </source>
</evidence>
<sequence length="691" mass="72841">MSDGDWRYGGDAPQGRGRRRADAQPSDPYGEDPSYGQQEQQGQQQSGYDQGYGRQGSYGQQQGYDQSQQGYGQQQQGSYGQQGYAQGQQGQPGQQPGQQRGYGQQGQQSPQVPPQAQPGPQSQGQPGQQRGYGQQGGYGGQAQQGGGTRGYGQQQPQAQQYGQQQGQPGYQQPGAGAGAGYGQQAPQGYGQPQAGQPEAAGGTRGRRASRPGPKVVQSEVIDPYAHQSQDPYAAGGTATAADSYGDDGWGDTGAAAPGGEGYAEQASGSWEEGGRGSRSRGGSRGRGSRGRRAAEEEYAEGGYDQAGYDQNGGGDWNDDGFFEDQSPRRRGGKLRAWAPLFVLVGILSLFGGCMYAGYSYYKGKYGPAPDYTAAANCPATAKIPVDVPRGATGQQIANALFSAGVVKSARAYVNAANQNQGSSGITAGTYALCPQISGTNAVLELLKKSNLSDASQIIVTSHEWSKDVIASLISKRKWKQADFDAAIANNTIGLPAWSVDSTSHKFTAEGMLEPGTYSITSSDSPKSLLTQMVANRMTFLKNINFETAAAKVTCGTVKCTPEQVLTVASIAEGEVTDPNDGASVAEGVYARLKAGDYLGVDSTALYFIGHLPAGQLPSAKQVQDANNPYSTYAPHHGLPPTPVYITSDDMIKSALAPTHDGYYYWCVTATGTNFYTKSQQSQRDKACSTSQ</sequence>
<evidence type="ECO:0000313" key="9">
    <source>
        <dbReference type="EMBL" id="ACU71298.1"/>
    </source>
</evidence>
<dbReference type="RefSeq" id="WP_012786591.1">
    <property type="nucleotide sequence ID" value="NC_013131.1"/>
</dbReference>
<reference evidence="9 10" key="1">
    <citation type="journal article" date="2009" name="Stand. Genomic Sci.">
        <title>Complete genome sequence of Catenulispora acidiphila type strain (ID 139908).</title>
        <authorList>
            <person name="Copeland A."/>
            <person name="Lapidus A."/>
            <person name="Glavina Del Rio T."/>
            <person name="Nolan M."/>
            <person name="Lucas S."/>
            <person name="Chen F."/>
            <person name="Tice H."/>
            <person name="Cheng J.F."/>
            <person name="Bruce D."/>
            <person name="Goodwin L."/>
            <person name="Pitluck S."/>
            <person name="Mikhailova N."/>
            <person name="Pati A."/>
            <person name="Ivanova N."/>
            <person name="Mavromatis K."/>
            <person name="Chen A."/>
            <person name="Palaniappan K."/>
            <person name="Chain P."/>
            <person name="Land M."/>
            <person name="Hauser L."/>
            <person name="Chang Y.J."/>
            <person name="Jeffries C.D."/>
            <person name="Chertkov O."/>
            <person name="Brettin T."/>
            <person name="Detter J.C."/>
            <person name="Han C."/>
            <person name="Ali Z."/>
            <person name="Tindall B.J."/>
            <person name="Goker M."/>
            <person name="Bristow J."/>
            <person name="Eisen J.A."/>
            <person name="Markowitz V."/>
            <person name="Hugenholtz P."/>
            <person name="Kyrpides N.C."/>
            <person name="Klenk H.P."/>
        </authorList>
    </citation>
    <scope>NUCLEOTIDE SEQUENCE [LARGE SCALE GENOMIC DNA]</scope>
    <source>
        <strain evidence="10">DSM 44928 / JCM 14897 / NBRC 102108 / NRRL B-24433 / ID139908</strain>
    </source>
</reference>
<evidence type="ECO:0000256" key="6">
    <source>
        <dbReference type="ARBA" id="ARBA00023316"/>
    </source>
</evidence>
<feature type="compositionally biased region" description="Basic residues" evidence="7">
    <location>
        <begin position="277"/>
        <end position="291"/>
    </location>
</feature>
<feature type="compositionally biased region" description="Low complexity" evidence="7">
    <location>
        <begin position="118"/>
        <end position="132"/>
    </location>
</feature>
<keyword evidence="1" id="KW-1003">Cell membrane</keyword>
<dbReference type="HOGENOM" id="CLU_398327_0_0_11"/>
<evidence type="ECO:0000256" key="1">
    <source>
        <dbReference type="ARBA" id="ARBA00022475"/>
    </source>
</evidence>
<feature type="compositionally biased region" description="Low complexity" evidence="7">
    <location>
        <begin position="182"/>
        <end position="201"/>
    </location>
</feature>
<dbReference type="InterPro" id="IPR003770">
    <property type="entry name" value="MLTG-like"/>
</dbReference>
<proteinExistence type="predicted"/>
<dbReference type="GO" id="GO:0016829">
    <property type="term" value="F:lyase activity"/>
    <property type="evidence" value="ECO:0007669"/>
    <property type="project" value="UniProtKB-KW"/>
</dbReference>
<dbReference type="KEGG" id="cai:Caci_2380"/>
<evidence type="ECO:0000313" key="10">
    <source>
        <dbReference type="Proteomes" id="UP000000851"/>
    </source>
</evidence>
<dbReference type="OrthoDB" id="9814591at2"/>
<dbReference type="STRING" id="479433.Caci_2380"/>
<keyword evidence="10" id="KW-1185">Reference proteome</keyword>
<keyword evidence="2 8" id="KW-0812">Transmembrane</keyword>
<dbReference type="EMBL" id="CP001700">
    <property type="protein sequence ID" value="ACU71298.1"/>
    <property type="molecule type" value="Genomic_DNA"/>
</dbReference>
<organism evidence="9 10">
    <name type="scientific">Catenulispora acidiphila (strain DSM 44928 / JCM 14897 / NBRC 102108 / NRRL B-24433 / ID139908)</name>
    <dbReference type="NCBI Taxonomy" id="479433"/>
    <lineage>
        <taxon>Bacteria</taxon>
        <taxon>Bacillati</taxon>
        <taxon>Actinomycetota</taxon>
        <taxon>Actinomycetes</taxon>
        <taxon>Catenulisporales</taxon>
        <taxon>Catenulisporaceae</taxon>
        <taxon>Catenulispora</taxon>
    </lineage>
</organism>
<feature type="region of interest" description="Disordered" evidence="7">
    <location>
        <begin position="1"/>
        <end position="324"/>
    </location>
</feature>
<name>C7PVQ6_CATAD</name>
<accession>C7PVQ6</accession>
<dbReference type="InParanoid" id="C7PVQ6"/>
<keyword evidence="4 8" id="KW-0472">Membrane</keyword>
<keyword evidence="3 8" id="KW-1133">Transmembrane helix</keyword>
<evidence type="ECO:0000256" key="8">
    <source>
        <dbReference type="SAM" id="Phobius"/>
    </source>
</evidence>
<gene>
    <name evidence="9" type="ordered locus">Caci_2380</name>
</gene>
<feature type="compositionally biased region" description="Gly residues" evidence="7">
    <location>
        <begin position="133"/>
        <end position="150"/>
    </location>
</feature>
<dbReference type="PANTHER" id="PTHR30518:SF2">
    <property type="entry name" value="ENDOLYTIC MUREIN TRANSGLYCOSYLASE"/>
    <property type="match status" value="1"/>
</dbReference>
<feature type="compositionally biased region" description="Low complexity" evidence="7">
    <location>
        <begin position="33"/>
        <end position="110"/>
    </location>
</feature>
<feature type="compositionally biased region" description="Low complexity" evidence="7">
    <location>
        <begin position="151"/>
        <end position="174"/>
    </location>
</feature>
<dbReference type="Pfam" id="PF02618">
    <property type="entry name" value="YceG"/>
    <property type="match status" value="1"/>
</dbReference>
<dbReference type="eggNOG" id="COG1559">
    <property type="taxonomic scope" value="Bacteria"/>
</dbReference>
<dbReference type="Gene3D" id="3.30.1490.480">
    <property type="entry name" value="Endolytic murein transglycosylase"/>
    <property type="match status" value="1"/>
</dbReference>
<evidence type="ECO:0000256" key="5">
    <source>
        <dbReference type="ARBA" id="ARBA00023239"/>
    </source>
</evidence>
<feature type="transmembrane region" description="Helical" evidence="8">
    <location>
        <begin position="336"/>
        <end position="358"/>
    </location>
</feature>
<protein>
    <submittedName>
        <fullName evidence="9">Aminodeoxychorismate lyase</fullName>
    </submittedName>
</protein>
<evidence type="ECO:0000256" key="2">
    <source>
        <dbReference type="ARBA" id="ARBA00022692"/>
    </source>
</evidence>
<dbReference type="AlphaFoldDB" id="C7PVQ6"/>